<feature type="non-terminal residue" evidence="2">
    <location>
        <position position="376"/>
    </location>
</feature>
<dbReference type="EMBL" id="CADCTU010000759">
    <property type="protein sequence ID" value="CAA9351088.1"/>
    <property type="molecule type" value="Genomic_DNA"/>
</dbReference>
<dbReference type="AlphaFoldDB" id="A0A6J4MBP9"/>
<feature type="compositionally biased region" description="Basic residues" evidence="1">
    <location>
        <begin position="301"/>
        <end position="311"/>
    </location>
</feature>
<gene>
    <name evidence="2" type="ORF">AVDCRST_MAG11-3531</name>
</gene>
<proteinExistence type="predicted"/>
<feature type="compositionally biased region" description="Basic residues" evidence="1">
    <location>
        <begin position="233"/>
        <end position="242"/>
    </location>
</feature>
<feature type="compositionally biased region" description="Basic and acidic residues" evidence="1">
    <location>
        <begin position="270"/>
        <end position="300"/>
    </location>
</feature>
<protein>
    <submittedName>
        <fullName evidence="2">Uncharacterized protein MJ1480</fullName>
    </submittedName>
</protein>
<feature type="compositionally biased region" description="Basic residues" evidence="1">
    <location>
        <begin position="164"/>
        <end position="189"/>
    </location>
</feature>
<feature type="compositionally biased region" description="Basic residues" evidence="1">
    <location>
        <begin position="99"/>
        <end position="113"/>
    </location>
</feature>
<feature type="region of interest" description="Disordered" evidence="1">
    <location>
        <begin position="1"/>
        <end position="376"/>
    </location>
</feature>
<feature type="compositionally biased region" description="Basic and acidic residues" evidence="1">
    <location>
        <begin position="312"/>
        <end position="327"/>
    </location>
</feature>
<evidence type="ECO:0000313" key="2">
    <source>
        <dbReference type="EMBL" id="CAA9351088.1"/>
    </source>
</evidence>
<reference evidence="2" key="1">
    <citation type="submission" date="2020-02" db="EMBL/GenBank/DDBJ databases">
        <authorList>
            <person name="Meier V. D."/>
        </authorList>
    </citation>
    <scope>NUCLEOTIDE SEQUENCE</scope>
    <source>
        <strain evidence="2">AVDCRST_MAG11</strain>
    </source>
</reference>
<feature type="compositionally biased region" description="Basic residues" evidence="1">
    <location>
        <begin position="12"/>
        <end position="31"/>
    </location>
</feature>
<feature type="non-terminal residue" evidence="2">
    <location>
        <position position="1"/>
    </location>
</feature>
<feature type="compositionally biased region" description="Basic residues" evidence="1">
    <location>
        <begin position="58"/>
        <end position="69"/>
    </location>
</feature>
<feature type="compositionally biased region" description="Basic and acidic residues" evidence="1">
    <location>
        <begin position="114"/>
        <end position="129"/>
    </location>
</feature>
<feature type="compositionally biased region" description="Low complexity" evidence="1">
    <location>
        <begin position="141"/>
        <end position="159"/>
    </location>
</feature>
<feature type="compositionally biased region" description="Basic and acidic residues" evidence="1">
    <location>
        <begin position="211"/>
        <end position="226"/>
    </location>
</feature>
<organism evidence="2">
    <name type="scientific">uncultured Gemmatimonadaceae bacterium</name>
    <dbReference type="NCBI Taxonomy" id="246130"/>
    <lineage>
        <taxon>Bacteria</taxon>
        <taxon>Pseudomonadati</taxon>
        <taxon>Gemmatimonadota</taxon>
        <taxon>Gemmatimonadia</taxon>
        <taxon>Gemmatimonadales</taxon>
        <taxon>Gemmatimonadaceae</taxon>
        <taxon>environmental samples</taxon>
    </lineage>
</organism>
<evidence type="ECO:0000256" key="1">
    <source>
        <dbReference type="SAM" id="MobiDB-lite"/>
    </source>
</evidence>
<name>A0A6J4MBP9_9BACT</name>
<feature type="compositionally biased region" description="Basic residues" evidence="1">
    <location>
        <begin position="79"/>
        <end position="89"/>
    </location>
</feature>
<feature type="compositionally biased region" description="Basic residues" evidence="1">
    <location>
        <begin position="352"/>
        <end position="376"/>
    </location>
</feature>
<feature type="compositionally biased region" description="Basic residues" evidence="1">
    <location>
        <begin position="39"/>
        <end position="49"/>
    </location>
</feature>
<feature type="compositionally biased region" description="Basic residues" evidence="1">
    <location>
        <begin position="257"/>
        <end position="269"/>
    </location>
</feature>
<sequence length="376" mass="43020">DDFQPPRLHGPALRRRARRPLRPRAGRRRSPRGVLLHHQPPHLRARGRPVAHAARAAHGLRARPRRRRRALDSRGAAGARRRPRRRRAGGGRAGGDLRPRRRVRRRARPRGRVQVHDERGVAREADRLRAHGPHPRGRAGAGRLPRLGRGAGAGALARAGGHGVVRRQRLRRRAARRERRRGARHRGVHLRHDARDERHRRRDQRRARAAHARDQPRARRGLDRARGGAGGDHRRHHARVRAPGRALRPLRLDPRRRPAAGRVHRRRGRPGRDARAHDEGDDGHPRRHGAARDRDGEHAPRVRHRAGRRAPRARDDLRRLVGVRREQAQGPGHPPGVRRRHERAGLHAHPPALRRARAGRAARPRGRARRRRGGRR</sequence>
<feature type="compositionally biased region" description="Basic residues" evidence="1">
    <location>
        <begin position="198"/>
        <end position="210"/>
    </location>
</feature>
<feature type="compositionally biased region" description="Low complexity" evidence="1">
    <location>
        <begin position="1"/>
        <end position="11"/>
    </location>
</feature>
<accession>A0A6J4MBP9</accession>